<dbReference type="SUPFAM" id="SSF55103">
    <property type="entry name" value="FAD-linked oxidases, C-terminal domain"/>
    <property type="match status" value="1"/>
</dbReference>
<accession>F3Z297</accession>
<evidence type="ECO:0000313" key="5">
    <source>
        <dbReference type="EMBL" id="EGJ50137.1"/>
    </source>
</evidence>
<evidence type="ECO:0000313" key="6">
    <source>
        <dbReference type="Proteomes" id="UP000007844"/>
    </source>
</evidence>
<feature type="domain" description="FAD-binding PCMH-type" evidence="4">
    <location>
        <begin position="12"/>
        <end position="182"/>
    </location>
</feature>
<dbReference type="InterPro" id="IPR016169">
    <property type="entry name" value="FAD-bd_PCMH_sub2"/>
</dbReference>
<evidence type="ECO:0000256" key="1">
    <source>
        <dbReference type="ARBA" id="ARBA00022630"/>
    </source>
</evidence>
<dbReference type="InterPro" id="IPR007173">
    <property type="entry name" value="ALO_C"/>
</dbReference>
<evidence type="ECO:0000259" key="4">
    <source>
        <dbReference type="PROSITE" id="PS51387"/>
    </source>
</evidence>
<dbReference type="Pfam" id="PF04030">
    <property type="entry name" value="ALO"/>
    <property type="match status" value="2"/>
</dbReference>
<dbReference type="InterPro" id="IPR036318">
    <property type="entry name" value="FAD-bd_PCMH-like_sf"/>
</dbReference>
<dbReference type="Gene3D" id="1.10.45.10">
    <property type="entry name" value="Vanillyl-alcohol Oxidase, Chain A, domain 4"/>
    <property type="match status" value="1"/>
</dbReference>
<dbReference type="InterPro" id="IPR016166">
    <property type="entry name" value="FAD-bd_PCMH"/>
</dbReference>
<dbReference type="PROSITE" id="PS51387">
    <property type="entry name" value="FAD_PCMH"/>
    <property type="match status" value="1"/>
</dbReference>
<dbReference type="HOGENOM" id="CLU_003896_4_3_7"/>
<keyword evidence="1" id="KW-0285">Flavoprotein</keyword>
<dbReference type="Gene3D" id="3.30.43.10">
    <property type="entry name" value="Uridine Diphospho-n-acetylenolpyruvylglucosamine Reductase, domain 2"/>
    <property type="match status" value="1"/>
</dbReference>
<dbReference type="AlphaFoldDB" id="F3Z297"/>
<dbReference type="EMBL" id="CP003221">
    <property type="protein sequence ID" value="EGJ50137.1"/>
    <property type="molecule type" value="Genomic_DNA"/>
</dbReference>
<evidence type="ECO:0000256" key="3">
    <source>
        <dbReference type="ARBA" id="ARBA00023002"/>
    </source>
</evidence>
<dbReference type="InterPro" id="IPR016171">
    <property type="entry name" value="Vanillyl_alc_oxidase_C-sub2"/>
</dbReference>
<dbReference type="GO" id="GO:0003885">
    <property type="term" value="F:D-arabinono-1,4-lactone oxidase activity"/>
    <property type="evidence" value="ECO:0007669"/>
    <property type="project" value="InterPro"/>
</dbReference>
<protein>
    <submittedName>
        <fullName evidence="5">FAD-linked oxidoreductase</fullName>
    </submittedName>
</protein>
<dbReference type="PIRSF" id="PIRSF000136">
    <property type="entry name" value="LGO_GLO"/>
    <property type="match status" value="1"/>
</dbReference>
<gene>
    <name evidence="5" type="ORF">Desaf_1803</name>
</gene>
<dbReference type="RefSeq" id="WP_014259896.1">
    <property type="nucleotide sequence ID" value="NC_016629.1"/>
</dbReference>
<dbReference type="InterPro" id="IPR016167">
    <property type="entry name" value="FAD-bd_PCMH_sub1"/>
</dbReference>
<name>F3Z297_DESAF</name>
<proteinExistence type="predicted"/>
<organism evidence="5 6">
    <name type="scientific">Desulfocurvibacter africanus subsp. africanus str. Walvis Bay</name>
    <dbReference type="NCBI Taxonomy" id="690850"/>
    <lineage>
        <taxon>Bacteria</taxon>
        <taxon>Pseudomonadati</taxon>
        <taxon>Thermodesulfobacteriota</taxon>
        <taxon>Desulfovibrionia</taxon>
        <taxon>Desulfovibrionales</taxon>
        <taxon>Desulfovibrionaceae</taxon>
        <taxon>Desulfocurvibacter</taxon>
    </lineage>
</organism>
<keyword evidence="3" id="KW-0560">Oxidoreductase</keyword>
<dbReference type="GO" id="GO:0071949">
    <property type="term" value="F:FAD binding"/>
    <property type="evidence" value="ECO:0007669"/>
    <property type="project" value="InterPro"/>
</dbReference>
<dbReference type="GO" id="GO:0016020">
    <property type="term" value="C:membrane"/>
    <property type="evidence" value="ECO:0007669"/>
    <property type="project" value="InterPro"/>
</dbReference>
<dbReference type="eggNOG" id="COG0277">
    <property type="taxonomic scope" value="Bacteria"/>
</dbReference>
<evidence type="ECO:0000256" key="2">
    <source>
        <dbReference type="ARBA" id="ARBA00022827"/>
    </source>
</evidence>
<dbReference type="InterPro" id="IPR010031">
    <property type="entry name" value="FAD_lactone_oxidase-like"/>
</dbReference>
<dbReference type="Gene3D" id="3.30.70.2520">
    <property type="match status" value="1"/>
</dbReference>
<dbReference type="KEGG" id="daf:Desaf_1803"/>
<dbReference type="Proteomes" id="UP000007844">
    <property type="component" value="Chromosome"/>
</dbReference>
<dbReference type="SUPFAM" id="SSF56176">
    <property type="entry name" value="FAD-binding/transporter-associated domain-like"/>
    <property type="match status" value="1"/>
</dbReference>
<dbReference type="Gene3D" id="3.30.465.10">
    <property type="match status" value="1"/>
</dbReference>
<dbReference type="PANTHER" id="PTHR43762">
    <property type="entry name" value="L-GULONOLACTONE OXIDASE"/>
    <property type="match status" value="1"/>
</dbReference>
<dbReference type="STRING" id="690850.Desaf_1803"/>
<dbReference type="Pfam" id="PF01565">
    <property type="entry name" value="FAD_binding_4"/>
    <property type="match status" value="1"/>
</dbReference>
<reference evidence="5 6" key="1">
    <citation type="journal article" date="2011" name="J. Bacteriol.">
        <title>Genome sequence of the mercury-methylating and pleomorphic Desulfovibrio africanus Strain Walvis Bay.</title>
        <authorList>
            <person name="Brown S.D."/>
            <person name="Wall J.D."/>
            <person name="Kucken A.M."/>
            <person name="Gilmour C.C."/>
            <person name="Podar M."/>
            <person name="Brandt C.C."/>
            <person name="Teshima H."/>
            <person name="Detter J.C."/>
            <person name="Han C.S."/>
            <person name="Land M.L."/>
            <person name="Lucas S."/>
            <person name="Han J."/>
            <person name="Pennacchio L."/>
            <person name="Nolan M."/>
            <person name="Pitluck S."/>
            <person name="Woyke T."/>
            <person name="Goodwin L."/>
            <person name="Palumbo A.V."/>
            <person name="Elias D.A."/>
        </authorList>
    </citation>
    <scope>NUCLEOTIDE SEQUENCE [LARGE SCALE GENOMIC DNA]</scope>
    <source>
        <strain evidence="5 6">Walvis Bay</strain>
    </source>
</reference>
<dbReference type="InterPro" id="IPR016164">
    <property type="entry name" value="FAD-linked_Oxase-like_C"/>
</dbReference>
<sequence>MPREWSNWSGSLRFTPGSVETPADEQELRALVIQAGEDGRSVRVAGAGRSSTPLVATEHVLVSMERFQGLVSHDAQENEVTVRAGITLKEAGRTFHELGLAMANLDDVDLQSLAGAIGTGTHGTGKDLQILSSHLVGGRMVTGGGPIVAFDIQDDTEFVNMLRVSLGTLGIFTELRLRLLPAFELERKEWCTHIEGCLAHLDELIEGNRNFDFYWYPCSDEAKLRTLNSPGQGMRDIPYATLQKEMRGYSHEVIPRHRELKFDEMEYFLPRKAGPECFREVRRRLRERWRTDVAWRVLYRTVAADDSHLSAATGRDSATISLHYKAGLPFKGHFEDIEPIFRDFGGRPHWAKQHSMRAEELRPMYPGWEEFMRMRKCLDPDGVLLNPYLRELLGVSPA</sequence>
<keyword evidence="2" id="KW-0274">FAD</keyword>
<dbReference type="PANTHER" id="PTHR43762:SF1">
    <property type="entry name" value="D-ARABINONO-1,4-LACTONE OXIDASE"/>
    <property type="match status" value="1"/>
</dbReference>
<dbReference type="InterPro" id="IPR006094">
    <property type="entry name" value="Oxid_FAD_bind_N"/>
</dbReference>
<keyword evidence="6" id="KW-1185">Reference proteome</keyword>